<keyword evidence="2" id="KW-1133">Transmembrane helix</keyword>
<feature type="coiled-coil region" evidence="1">
    <location>
        <begin position="307"/>
        <end position="337"/>
    </location>
</feature>
<protein>
    <submittedName>
        <fullName evidence="3">Uncharacterized protein</fullName>
    </submittedName>
</protein>
<evidence type="ECO:0000313" key="4">
    <source>
        <dbReference type="Proteomes" id="UP000191153"/>
    </source>
</evidence>
<sequence length="783" mass="91461">MNVENNDELDLMELLEILLREKKTVIIAFIIVSLVALGGALFERNKSKEALGIININISKLENFSENDLLPMGVLEKVYKENKVGEKNEISLDKFRNEFKVKGIIPKDIEEKKEKYTPNNYSISLRVGDISESENILNSYYKNLQEYYMDKYETKYNFNEIPLDILNNKNYEYLNYISIIEKNKNNLESILKNKVNSNLNYGAYGFGYREIDIALENLENIKIKELKEYLISTNIVRNVESFKDQYRSKRDSLLNTIESKEKIGLNYKNLLKNAKIDRGNVVLPKGTKIQEGNDNREGYYVDLMESYLKNQLEIEKLKDELNLLEEKNNHVKKSNNEENNFIINRLKNIILEYNEIVFKSNILENRENYIENGGLIKLGNPVVIASNSKAKLILGGGIILGVFLGIAMAFLKNFMGEFKKGKHHQLLSVLVLCCLVGYKGYGQEILKVTYTQNELEKGLNPDGSLFSVENSIKNNFLRDKLKLDEKELENIKITPIVLSNSYKIVENRIINGENFIYVPSEYKVVLDLSNRELEKKVTDQLINNYPKFYINYYLDREEFGNKIDYVNKYDTYRESLEAFNNLIKGLESEVKNRKNSAVYNETKYEYNNINIKLERLKNMDYMEILNYLNSKNIVKNSKLEKILLKGEMELLERKIKNFGEVGKIYKNILNEYDVPKSSVVLLENGDISINGSSNLREKEYINISKRYLEILNTKNILERKLKENKKLYDSMTEGNEKEKTEIKGMFLNFQNNINSIIESMERIELKNYYKEYRNSVKVTPEKN</sequence>
<keyword evidence="1" id="KW-0175">Coiled coil</keyword>
<keyword evidence="4" id="KW-1185">Reference proteome</keyword>
<feature type="transmembrane region" description="Helical" evidence="2">
    <location>
        <begin position="392"/>
        <end position="411"/>
    </location>
</feature>
<reference evidence="3 4" key="1">
    <citation type="submission" date="2017-02" db="EMBL/GenBank/DDBJ databases">
        <authorList>
            <person name="Peterson S.W."/>
        </authorList>
    </citation>
    <scope>NUCLEOTIDE SEQUENCE [LARGE SCALE GENOMIC DNA]</scope>
    <source>
        <strain evidence="3 4">ATCC 700028</strain>
    </source>
</reference>
<feature type="coiled-coil region" evidence="1">
    <location>
        <begin position="569"/>
        <end position="654"/>
    </location>
</feature>
<feature type="transmembrane region" description="Helical" evidence="2">
    <location>
        <begin position="24"/>
        <end position="42"/>
    </location>
</feature>
<keyword evidence="2" id="KW-0812">Transmembrane</keyword>
<keyword evidence="2" id="KW-0472">Membrane</keyword>
<name>A0A1T4LS86_9FUSO</name>
<dbReference type="Proteomes" id="UP000191153">
    <property type="component" value="Unassembled WGS sequence"/>
</dbReference>
<evidence type="ECO:0000256" key="2">
    <source>
        <dbReference type="SAM" id="Phobius"/>
    </source>
</evidence>
<evidence type="ECO:0000256" key="1">
    <source>
        <dbReference type="SAM" id="Coils"/>
    </source>
</evidence>
<dbReference type="AlphaFoldDB" id="A0A1T4LS86"/>
<organism evidence="3 4">
    <name type="scientific">Cetobacterium ceti</name>
    <dbReference type="NCBI Taxonomy" id="180163"/>
    <lineage>
        <taxon>Bacteria</taxon>
        <taxon>Fusobacteriati</taxon>
        <taxon>Fusobacteriota</taxon>
        <taxon>Fusobacteriia</taxon>
        <taxon>Fusobacteriales</taxon>
        <taxon>Fusobacteriaceae</taxon>
        <taxon>Cetobacterium</taxon>
    </lineage>
</organism>
<dbReference type="RefSeq" id="WP_078693458.1">
    <property type="nucleotide sequence ID" value="NZ_FUWX01000007.1"/>
</dbReference>
<dbReference type="OrthoDB" id="85478at2"/>
<dbReference type="STRING" id="180163.SAMN02745174_00940"/>
<dbReference type="EMBL" id="FUWX01000007">
    <property type="protein sequence ID" value="SJZ57501.1"/>
    <property type="molecule type" value="Genomic_DNA"/>
</dbReference>
<gene>
    <name evidence="3" type="ORF">SAMN02745174_00940</name>
</gene>
<evidence type="ECO:0000313" key="3">
    <source>
        <dbReference type="EMBL" id="SJZ57501.1"/>
    </source>
</evidence>
<proteinExistence type="predicted"/>
<accession>A0A1T4LS86</accession>